<keyword evidence="1" id="KW-0547">Nucleotide-binding</keyword>
<organism evidence="4 5">
    <name type="scientific">Chitinophaga flava</name>
    <dbReference type="NCBI Taxonomy" id="2259036"/>
    <lineage>
        <taxon>Bacteria</taxon>
        <taxon>Pseudomonadati</taxon>
        <taxon>Bacteroidota</taxon>
        <taxon>Chitinophagia</taxon>
        <taxon>Chitinophagales</taxon>
        <taxon>Chitinophagaceae</taxon>
        <taxon>Chitinophaga</taxon>
    </lineage>
</organism>
<dbReference type="AlphaFoldDB" id="A0A365XSE1"/>
<evidence type="ECO:0000256" key="1">
    <source>
        <dbReference type="ARBA" id="ARBA00022741"/>
    </source>
</evidence>
<dbReference type="GO" id="GO:0005524">
    <property type="term" value="F:ATP binding"/>
    <property type="evidence" value="ECO:0007669"/>
    <property type="project" value="UniProtKB-KW"/>
</dbReference>
<dbReference type="OrthoDB" id="9791543at2"/>
<dbReference type="SUPFAM" id="SSF52540">
    <property type="entry name" value="P-loop containing nucleoside triphosphate hydrolases"/>
    <property type="match status" value="1"/>
</dbReference>
<keyword evidence="2" id="KW-0067">ATP-binding</keyword>
<evidence type="ECO:0000313" key="5">
    <source>
        <dbReference type="Proteomes" id="UP000253410"/>
    </source>
</evidence>
<dbReference type="PANTHER" id="PTHR39206:SF1">
    <property type="entry name" value="SLL8004 PROTEIN"/>
    <property type="match status" value="1"/>
</dbReference>
<dbReference type="Pfam" id="PF06414">
    <property type="entry name" value="Zeta_toxin"/>
    <property type="match status" value="1"/>
</dbReference>
<feature type="domain" description="Zeta toxin" evidence="3">
    <location>
        <begin position="2"/>
        <end position="136"/>
    </location>
</feature>
<accession>A0A365XSE1</accession>
<dbReference type="Gene3D" id="3.40.50.300">
    <property type="entry name" value="P-loop containing nucleotide triphosphate hydrolases"/>
    <property type="match status" value="1"/>
</dbReference>
<dbReference type="InterPro" id="IPR027417">
    <property type="entry name" value="P-loop_NTPase"/>
</dbReference>
<dbReference type="PANTHER" id="PTHR39206">
    <property type="entry name" value="SLL8004 PROTEIN"/>
    <property type="match status" value="1"/>
</dbReference>
<evidence type="ECO:0000259" key="3">
    <source>
        <dbReference type="Pfam" id="PF06414"/>
    </source>
</evidence>
<dbReference type="InterPro" id="IPR010488">
    <property type="entry name" value="Zeta_toxin_domain"/>
</dbReference>
<dbReference type="EMBL" id="QFFJ01000002">
    <property type="protein sequence ID" value="RBL88644.1"/>
    <property type="molecule type" value="Genomic_DNA"/>
</dbReference>
<proteinExistence type="predicted"/>
<keyword evidence="5" id="KW-1185">Reference proteome</keyword>
<name>A0A365XSE1_9BACT</name>
<evidence type="ECO:0000313" key="4">
    <source>
        <dbReference type="EMBL" id="RBL88644.1"/>
    </source>
</evidence>
<dbReference type="RefSeq" id="WP_113617389.1">
    <property type="nucleotide sequence ID" value="NZ_QFFJ01000002.1"/>
</dbReference>
<reference evidence="4 5" key="1">
    <citation type="submission" date="2018-05" db="EMBL/GenBank/DDBJ databases">
        <title>Chitinophaga sp. K3CV102501T nov., isolated from isolated from a monsoon evergreen broad-leaved forest soil.</title>
        <authorList>
            <person name="Lv Y."/>
        </authorList>
    </citation>
    <scope>NUCLEOTIDE SEQUENCE [LARGE SCALE GENOMIC DNA]</scope>
    <source>
        <strain evidence="4 5">GDMCC 1.1325</strain>
    </source>
</reference>
<protein>
    <submittedName>
        <fullName evidence="4">Zeta toxin</fullName>
    </submittedName>
</protein>
<dbReference type="GO" id="GO:0016301">
    <property type="term" value="F:kinase activity"/>
    <property type="evidence" value="ECO:0007669"/>
    <property type="project" value="InterPro"/>
</dbReference>
<dbReference type="Proteomes" id="UP000253410">
    <property type="component" value="Unassembled WGS sequence"/>
</dbReference>
<gene>
    <name evidence="4" type="ORF">DF182_18925</name>
</gene>
<evidence type="ECO:0000256" key="2">
    <source>
        <dbReference type="ARBA" id="ARBA00022840"/>
    </source>
</evidence>
<comment type="caution">
    <text evidence="4">The sequence shown here is derived from an EMBL/GenBank/DDBJ whole genome shotgun (WGS) entry which is preliminary data.</text>
</comment>
<sequence>MPNLYIISGCNGAGKTTASFTILPEILHCREFVNADNIAAGLSPFNPEKVAVEAGKLMLKRIHQLLEEKEDFAFETTLATRSYKSLVEKAKKAGYKVVLLYFWLSSPEVARKRVDERVENGGHNIPTEIIERRYYRGIHNLINIYIPICYEWSVINSMTSEPAIIASGFGEGEKLVINTDIWGIILQQSKIND</sequence>